<sequence>MYDSFDNFKNFGRFHNFPNMKPIDPHMIKTYVPKSGEIFQGHAIASNSYSSNINGKISQGGHIVTILNDNGKVKEENIAF</sequence>
<evidence type="ECO:0000313" key="1">
    <source>
        <dbReference type="EMBL" id="KAH9631516.1"/>
    </source>
</evidence>
<dbReference type="Proteomes" id="UP000814243">
    <property type="component" value="Unassembled WGS sequence"/>
</dbReference>
<evidence type="ECO:0000313" key="2">
    <source>
        <dbReference type="Proteomes" id="UP000814243"/>
    </source>
</evidence>
<accession>A0A922SAY5</accession>
<dbReference type="EMBL" id="JACEFF010000758">
    <property type="protein sequence ID" value="KAH9631516.1"/>
    <property type="molecule type" value="Genomic_DNA"/>
</dbReference>
<gene>
    <name evidence="1" type="ORF">HF086_004677</name>
</gene>
<comment type="caution">
    <text evidence="1">The sequence shown here is derived from an EMBL/GenBank/DDBJ whole genome shotgun (WGS) entry which is preliminary data.</text>
</comment>
<organism evidence="1 2">
    <name type="scientific">Spodoptera exigua</name>
    <name type="common">Beet armyworm</name>
    <name type="synonym">Noctua fulgens</name>
    <dbReference type="NCBI Taxonomy" id="7107"/>
    <lineage>
        <taxon>Eukaryota</taxon>
        <taxon>Metazoa</taxon>
        <taxon>Ecdysozoa</taxon>
        <taxon>Arthropoda</taxon>
        <taxon>Hexapoda</taxon>
        <taxon>Insecta</taxon>
        <taxon>Pterygota</taxon>
        <taxon>Neoptera</taxon>
        <taxon>Endopterygota</taxon>
        <taxon>Lepidoptera</taxon>
        <taxon>Glossata</taxon>
        <taxon>Ditrysia</taxon>
        <taxon>Noctuoidea</taxon>
        <taxon>Noctuidae</taxon>
        <taxon>Amphipyrinae</taxon>
        <taxon>Spodoptera</taxon>
    </lineage>
</organism>
<reference evidence="1" key="1">
    <citation type="journal article" date="2021" name="G3 (Bethesda)">
        <title>Genome and transcriptome analysis of the beet armyworm Spodoptera exigua reveals targets for pest control. .</title>
        <authorList>
            <person name="Simon S."/>
            <person name="Breeschoten T."/>
            <person name="Jansen H.J."/>
            <person name="Dirks R.P."/>
            <person name="Schranz M.E."/>
            <person name="Ros V.I.D."/>
        </authorList>
    </citation>
    <scope>NUCLEOTIDE SEQUENCE</scope>
    <source>
        <strain evidence="1">TB_SE_WUR_2020</strain>
    </source>
</reference>
<dbReference type="AlphaFoldDB" id="A0A922SAY5"/>
<protein>
    <submittedName>
        <fullName evidence="1">Uncharacterized protein</fullName>
    </submittedName>
</protein>
<name>A0A922SAY5_SPOEX</name>
<proteinExistence type="predicted"/>